<dbReference type="Pfam" id="PF00656">
    <property type="entry name" value="Peptidase_C14"/>
    <property type="match status" value="1"/>
</dbReference>
<dbReference type="GO" id="GO:0004197">
    <property type="term" value="F:cysteine-type endopeptidase activity"/>
    <property type="evidence" value="ECO:0007669"/>
    <property type="project" value="InterPro"/>
</dbReference>
<proteinExistence type="predicted"/>
<organism evidence="3 4">
    <name type="scientific">Clathrospora elynae</name>
    <dbReference type="NCBI Taxonomy" id="706981"/>
    <lineage>
        <taxon>Eukaryota</taxon>
        <taxon>Fungi</taxon>
        <taxon>Dikarya</taxon>
        <taxon>Ascomycota</taxon>
        <taxon>Pezizomycotina</taxon>
        <taxon>Dothideomycetes</taxon>
        <taxon>Pleosporomycetidae</taxon>
        <taxon>Pleosporales</taxon>
        <taxon>Diademaceae</taxon>
        <taxon>Clathrospora</taxon>
    </lineage>
</organism>
<protein>
    <recommendedName>
        <fullName evidence="2">Peptidase C14 caspase domain-containing protein</fullName>
    </recommendedName>
</protein>
<dbReference type="Proteomes" id="UP000800038">
    <property type="component" value="Unassembled WGS sequence"/>
</dbReference>
<name>A0A6A5S568_9PLEO</name>
<dbReference type="GO" id="GO:0006508">
    <property type="term" value="P:proteolysis"/>
    <property type="evidence" value="ECO:0007669"/>
    <property type="project" value="InterPro"/>
</dbReference>
<dbReference type="AlphaFoldDB" id="A0A6A5S568"/>
<evidence type="ECO:0000313" key="3">
    <source>
        <dbReference type="EMBL" id="KAF1934750.1"/>
    </source>
</evidence>
<dbReference type="OrthoDB" id="4760831at2759"/>
<dbReference type="EMBL" id="ML976383">
    <property type="protein sequence ID" value="KAF1934750.1"/>
    <property type="molecule type" value="Genomic_DNA"/>
</dbReference>
<reference evidence="3" key="1">
    <citation type="journal article" date="2020" name="Stud. Mycol.">
        <title>101 Dothideomycetes genomes: a test case for predicting lifestyles and emergence of pathogens.</title>
        <authorList>
            <person name="Haridas S."/>
            <person name="Albert R."/>
            <person name="Binder M."/>
            <person name="Bloem J."/>
            <person name="Labutti K."/>
            <person name="Salamov A."/>
            <person name="Andreopoulos B."/>
            <person name="Baker S."/>
            <person name="Barry K."/>
            <person name="Bills G."/>
            <person name="Bluhm B."/>
            <person name="Cannon C."/>
            <person name="Castanera R."/>
            <person name="Culley D."/>
            <person name="Daum C."/>
            <person name="Ezra D."/>
            <person name="Gonzalez J."/>
            <person name="Henrissat B."/>
            <person name="Kuo A."/>
            <person name="Liang C."/>
            <person name="Lipzen A."/>
            <person name="Lutzoni F."/>
            <person name="Magnuson J."/>
            <person name="Mondo S."/>
            <person name="Nolan M."/>
            <person name="Ohm R."/>
            <person name="Pangilinan J."/>
            <person name="Park H.-J."/>
            <person name="Ramirez L."/>
            <person name="Alfaro M."/>
            <person name="Sun H."/>
            <person name="Tritt A."/>
            <person name="Yoshinaga Y."/>
            <person name="Zwiers L.-H."/>
            <person name="Turgeon B."/>
            <person name="Goodwin S."/>
            <person name="Spatafora J."/>
            <person name="Crous P."/>
            <person name="Grigoriev I."/>
        </authorList>
    </citation>
    <scope>NUCLEOTIDE SEQUENCE</scope>
    <source>
        <strain evidence="3">CBS 161.51</strain>
    </source>
</reference>
<dbReference type="InterPro" id="IPR011600">
    <property type="entry name" value="Pept_C14_caspase"/>
</dbReference>
<evidence type="ECO:0000256" key="1">
    <source>
        <dbReference type="SAM" id="MobiDB-lite"/>
    </source>
</evidence>
<accession>A0A6A5S568</accession>
<evidence type="ECO:0000259" key="2">
    <source>
        <dbReference type="Pfam" id="PF00656"/>
    </source>
</evidence>
<dbReference type="Gene3D" id="3.40.50.1460">
    <property type="match status" value="1"/>
</dbReference>
<feature type="domain" description="Peptidase C14 caspase" evidence="2">
    <location>
        <begin position="117"/>
        <end position="275"/>
    </location>
</feature>
<sequence>MALSFSSDTTAQIMDTATDIAPRNANPLPNKVIHADIRIQSIEDDPTLAGSPSQSNELVVQSRPSGEDAVYQEKAAEMQNWWTEAIAKNMDLPDGYSKVAVLLIKWADELDELKTGQEAQELAALFRDRFNYHTKTVKLNVRKKPQHQLDSHISEFIRDHDGPHNLLIVYYTGHGVYHEDKKYLELTGSLNPLLGKGFFKDARANWNVAEDRLKRQDVDGDVLTILDTCYSSNLVKSGKEEEQKKFELLSACAIDQTTASPGKNSFTRALIDAIAALLKEDGDRPISTFRLNQRINIDKRRLDTPSQLWARGQSSQHNEQHILFAPLKPQKLDALHDSKYRPKPKGFLTLRFGLRDASLNQQQIDFMTKTLAKAFNIKALVGVRRVDWLEINPAPPLSHFERVTSVVRVIKQWKKVIIRNKEERESQQRGVDKGIFREVDVESANGSSQKRAYEGVDEQSDAKRRYLEAEQPPSPPVSHSSHLGYDA</sequence>
<evidence type="ECO:0000313" key="4">
    <source>
        <dbReference type="Proteomes" id="UP000800038"/>
    </source>
</evidence>
<gene>
    <name evidence="3" type="ORF">EJ02DRAFT_460934</name>
</gene>
<feature type="region of interest" description="Disordered" evidence="1">
    <location>
        <begin position="435"/>
        <end position="487"/>
    </location>
</feature>
<keyword evidence="4" id="KW-1185">Reference proteome</keyword>
<feature type="compositionally biased region" description="Low complexity" evidence="1">
    <location>
        <begin position="477"/>
        <end position="487"/>
    </location>
</feature>
<feature type="compositionally biased region" description="Polar residues" evidence="1">
    <location>
        <begin position="50"/>
        <end position="64"/>
    </location>
</feature>
<feature type="region of interest" description="Disordered" evidence="1">
    <location>
        <begin position="45"/>
        <end position="66"/>
    </location>
</feature>